<organism evidence="2 3">
    <name type="scientific">Dyella flagellata</name>
    <dbReference type="NCBI Taxonomy" id="1867833"/>
    <lineage>
        <taxon>Bacteria</taxon>
        <taxon>Pseudomonadati</taxon>
        <taxon>Pseudomonadota</taxon>
        <taxon>Gammaproteobacteria</taxon>
        <taxon>Lysobacterales</taxon>
        <taxon>Rhodanobacteraceae</taxon>
        <taxon>Dyella</taxon>
    </lineage>
</organism>
<protein>
    <submittedName>
        <fullName evidence="2">Uncharacterized protein</fullName>
    </submittedName>
</protein>
<proteinExistence type="predicted"/>
<reference evidence="3" key="1">
    <citation type="journal article" date="2019" name="Int. J. Syst. Evol. Microbiol.">
        <title>The Global Catalogue of Microorganisms (GCM) 10K type strain sequencing project: providing services to taxonomists for standard genome sequencing and annotation.</title>
        <authorList>
            <consortium name="The Broad Institute Genomics Platform"/>
            <consortium name="The Broad Institute Genome Sequencing Center for Infectious Disease"/>
            <person name="Wu L."/>
            <person name="Ma J."/>
        </authorList>
    </citation>
    <scope>NUCLEOTIDE SEQUENCE [LARGE SCALE GENOMIC DNA]</scope>
    <source>
        <strain evidence="3">NBRC 111981</strain>
    </source>
</reference>
<dbReference type="EMBL" id="BSOA01000001">
    <property type="protein sequence ID" value="GLQ86498.1"/>
    <property type="molecule type" value="Genomic_DNA"/>
</dbReference>
<dbReference type="Proteomes" id="UP001156627">
    <property type="component" value="Unassembled WGS sequence"/>
</dbReference>
<name>A0ABQ5X619_9GAMM</name>
<evidence type="ECO:0000313" key="3">
    <source>
        <dbReference type="Proteomes" id="UP001156627"/>
    </source>
</evidence>
<accession>A0ABQ5X619</accession>
<sequence>MFISETGMSTDRIPPSSSLVETLRALAHGRTQDARRNSRPGKPDSSGPQKPVKTKHDVQLLRQRLHGLATEADLANEQSMLHARTQAVREILLWEFGSDFRNDSQFVPMVDAIGKTLDADPAFQQRFVDLLADLRKA</sequence>
<evidence type="ECO:0000256" key="1">
    <source>
        <dbReference type="SAM" id="MobiDB-lite"/>
    </source>
</evidence>
<comment type="caution">
    <text evidence="2">The sequence shown here is derived from an EMBL/GenBank/DDBJ whole genome shotgun (WGS) entry which is preliminary data.</text>
</comment>
<keyword evidence="3" id="KW-1185">Reference proteome</keyword>
<evidence type="ECO:0000313" key="2">
    <source>
        <dbReference type="EMBL" id="GLQ86498.1"/>
    </source>
</evidence>
<gene>
    <name evidence="2" type="ORF">GCM10007898_00640</name>
</gene>
<feature type="region of interest" description="Disordered" evidence="1">
    <location>
        <begin position="28"/>
        <end position="56"/>
    </location>
</feature>